<dbReference type="Proteomes" id="UP000285274">
    <property type="component" value="Unassembled WGS sequence"/>
</dbReference>
<reference evidence="3 4" key="1">
    <citation type="submission" date="2018-08" db="EMBL/GenBank/DDBJ databases">
        <title>A genome reference for cultivated species of the human gut microbiota.</title>
        <authorList>
            <person name="Zou Y."/>
            <person name="Xue W."/>
            <person name="Luo G."/>
        </authorList>
    </citation>
    <scope>NUCLEOTIDE SEQUENCE [LARGE SCALE GENOMIC DNA]</scope>
    <source>
        <strain evidence="2 3">AF10-31</strain>
        <strain evidence="1 4">AF22-10AC</strain>
    </source>
</reference>
<sequence length="130" mass="16030">MHMCTLIFLDMKKKSKYRIRKNELRKFEKENKLTKKEKERLHMWVDAGHSAYDLQWLYQLREEEEFDELLSGLTDAQVNYVYSYCMNWDPIMEEPFFDYNRLDELDLENLPTFEEEVDKEEEEPEIDLPF</sequence>
<comment type="caution">
    <text evidence="2">The sequence shown here is derived from an EMBL/GenBank/DDBJ whole genome shotgun (WGS) entry which is preliminary data.</text>
</comment>
<protein>
    <submittedName>
        <fullName evidence="2">Uncharacterized protein</fullName>
    </submittedName>
</protein>
<gene>
    <name evidence="2" type="ORF">DWV56_04905</name>
    <name evidence="1" type="ORF">DWX92_10315</name>
</gene>
<dbReference type="EMBL" id="QRVM01000061">
    <property type="protein sequence ID" value="RGS44649.1"/>
    <property type="molecule type" value="Genomic_DNA"/>
</dbReference>
<evidence type="ECO:0000313" key="3">
    <source>
        <dbReference type="Proteomes" id="UP000284651"/>
    </source>
</evidence>
<organism evidence="2 3">
    <name type="scientific">Holdemanella biformis</name>
    <dbReference type="NCBI Taxonomy" id="1735"/>
    <lineage>
        <taxon>Bacteria</taxon>
        <taxon>Bacillati</taxon>
        <taxon>Bacillota</taxon>
        <taxon>Erysipelotrichia</taxon>
        <taxon>Erysipelotrichales</taxon>
        <taxon>Erysipelotrichaceae</taxon>
        <taxon>Holdemanella</taxon>
    </lineage>
</organism>
<evidence type="ECO:0000313" key="2">
    <source>
        <dbReference type="EMBL" id="RGW75535.1"/>
    </source>
</evidence>
<evidence type="ECO:0000313" key="4">
    <source>
        <dbReference type="Proteomes" id="UP000285274"/>
    </source>
</evidence>
<name>A0A413CVR5_9FIRM</name>
<dbReference type="EMBL" id="QSAT01000011">
    <property type="protein sequence ID" value="RGW75535.1"/>
    <property type="molecule type" value="Genomic_DNA"/>
</dbReference>
<dbReference type="AlphaFoldDB" id="A0A413CVR5"/>
<dbReference type="Proteomes" id="UP000284651">
    <property type="component" value="Unassembled WGS sequence"/>
</dbReference>
<accession>A0A413CVR5</accession>
<evidence type="ECO:0000313" key="1">
    <source>
        <dbReference type="EMBL" id="RGS44649.1"/>
    </source>
</evidence>
<proteinExistence type="predicted"/>